<comment type="caution">
    <text evidence="2">The sequence shown here is derived from an EMBL/GenBank/DDBJ whole genome shotgun (WGS) entry which is preliminary data.</text>
</comment>
<evidence type="ECO:0000313" key="2">
    <source>
        <dbReference type="EMBL" id="MBE9119126.1"/>
    </source>
</evidence>
<proteinExistence type="predicted"/>
<dbReference type="AlphaFoldDB" id="A0A8J7E3E2"/>
<dbReference type="SUPFAM" id="SSF56672">
    <property type="entry name" value="DNA/RNA polymerases"/>
    <property type="match status" value="1"/>
</dbReference>
<feature type="compositionally biased region" description="Basic residues" evidence="1">
    <location>
        <begin position="881"/>
        <end position="895"/>
    </location>
</feature>
<evidence type="ECO:0008006" key="4">
    <source>
        <dbReference type="Google" id="ProtNLM"/>
    </source>
</evidence>
<dbReference type="EMBL" id="JADEWZ010000082">
    <property type="protein sequence ID" value="MBE9119126.1"/>
    <property type="molecule type" value="Genomic_DNA"/>
</dbReference>
<dbReference type="InterPro" id="IPR043502">
    <property type="entry name" value="DNA/RNA_pol_sf"/>
</dbReference>
<evidence type="ECO:0000256" key="1">
    <source>
        <dbReference type="SAM" id="MobiDB-lite"/>
    </source>
</evidence>
<feature type="region of interest" description="Disordered" evidence="1">
    <location>
        <begin position="823"/>
        <end position="895"/>
    </location>
</feature>
<organism evidence="2 3">
    <name type="scientific">Lusitaniella coriacea LEGE 07157</name>
    <dbReference type="NCBI Taxonomy" id="945747"/>
    <lineage>
        <taxon>Bacteria</taxon>
        <taxon>Bacillati</taxon>
        <taxon>Cyanobacteriota</taxon>
        <taxon>Cyanophyceae</taxon>
        <taxon>Spirulinales</taxon>
        <taxon>Lusitaniellaceae</taxon>
        <taxon>Lusitaniella</taxon>
    </lineage>
</organism>
<accession>A0A8J7E3E2</accession>
<gene>
    <name evidence="2" type="ORF">IQ249_25040</name>
</gene>
<feature type="compositionally biased region" description="Basic and acidic residues" evidence="1">
    <location>
        <begin position="839"/>
        <end position="849"/>
    </location>
</feature>
<sequence length="895" mass="102992">MGRAINIEEKWYELKIAFVDTAGLHGATSYQNICSNTKVQLEGKELFNSEEKSRMNEMLIQRPKDFETYALGDLEIDKVLTNYCEMFRDLYLSLGLGESVELGDGSLIEVTYYRQPKLTIGGTVKNLFEAALASKLGVRCYSLNDEGGIDENYDWVKEFNEKVVPILSPNSAQELRQFTKNTKALLAKVQGGRCRNNKPLITHIKSFLCDIDISGCYGEGQRNQEYPIGRPEIYDFRILENNYYPTLFEWMKMYGVGFDKNRRISKSGDLIPGLWMARISTEEPLSFSQDVVETWTSSSKEHEMNLMGKFIDEMSSDTECEGKKWVDFDTEYGALKINHHEVFNGVLTHDLLQVLLNHSTESQRIELLKKIKVTSSMVYPKSERISCETQTEGLRLLKEGQDNWKYKNTAVRMRKKNHSVIRRDDREYHGWFSVNLGDLLIDQLLIERKKAKKKYGDKSSQQTLYKLCVNTLYGDMVSRFFVTSNPVVGNNITSRARALAWCMEKGLNGWQSITDGCAFEVNKVPAKAPNLAQACDLQKLIDRGKIPVTPLGGENSTIDRPVNWLNEKAWEHLSNLFPKLDVFKTETFAIGVDEVGEVVYSPRNGQFTLEVKSVHTEGTFHGSANYKLKGGTMTKYKMRGYENERQHTGFEMIEGKLVEIERYRDITPSKAFLDSLSNPHAVPRQSVAVKTRILKLSEYQENVVKFRKMGLEPGDNYQVSSLFSEFSLSQFTFKNHAQYRSWANSIERQKLKYGQSIEPWFENKDGTLNYQKMVEWVFDAIERNVTAPFKELDPYDHRTRDKVMYHPGWEALQKVRETLGEGVEDNDKIRRRKKKRKKLEPSKTRGESKTRRRKFKVSDYMSSDSPSDETTGNKGFGGDSKKKRRKRAGKFKLAV</sequence>
<evidence type="ECO:0000313" key="3">
    <source>
        <dbReference type="Proteomes" id="UP000654482"/>
    </source>
</evidence>
<reference evidence="2" key="1">
    <citation type="submission" date="2020-10" db="EMBL/GenBank/DDBJ databases">
        <authorList>
            <person name="Castelo-Branco R."/>
            <person name="Eusebio N."/>
            <person name="Adriana R."/>
            <person name="Vieira A."/>
            <person name="Brugerolle De Fraissinette N."/>
            <person name="Rezende De Castro R."/>
            <person name="Schneider M.P."/>
            <person name="Vasconcelos V."/>
            <person name="Leao P.N."/>
        </authorList>
    </citation>
    <scope>NUCLEOTIDE SEQUENCE</scope>
    <source>
        <strain evidence="2">LEGE 07157</strain>
    </source>
</reference>
<feature type="compositionally biased region" description="Polar residues" evidence="1">
    <location>
        <begin position="860"/>
        <end position="873"/>
    </location>
</feature>
<protein>
    <recommendedName>
        <fullName evidence="4">DNA-directed DNA polymerase</fullName>
    </recommendedName>
</protein>
<dbReference type="Proteomes" id="UP000654482">
    <property type="component" value="Unassembled WGS sequence"/>
</dbReference>
<name>A0A8J7E3E2_9CYAN</name>
<feature type="compositionally biased region" description="Basic residues" evidence="1">
    <location>
        <begin position="829"/>
        <end position="838"/>
    </location>
</feature>
<keyword evidence="3" id="KW-1185">Reference proteome</keyword>